<proteinExistence type="predicted"/>
<dbReference type="RefSeq" id="WP_307261720.1">
    <property type="nucleotide sequence ID" value="NZ_JAUSVL010000001.1"/>
</dbReference>
<dbReference type="InterPro" id="IPR006675">
    <property type="entry name" value="HDIG_dom"/>
</dbReference>
<dbReference type="Gene3D" id="1.10.3210.50">
    <property type="match status" value="1"/>
</dbReference>
<dbReference type="SMART" id="SM00471">
    <property type="entry name" value="HDc"/>
    <property type="match status" value="1"/>
</dbReference>
<dbReference type="NCBIfam" id="TIGR00277">
    <property type="entry name" value="HDIG"/>
    <property type="match status" value="1"/>
</dbReference>
<evidence type="ECO:0000313" key="2">
    <source>
        <dbReference type="EMBL" id="MDQ0290283.1"/>
    </source>
</evidence>
<dbReference type="PROSITE" id="PS51831">
    <property type="entry name" value="HD"/>
    <property type="match status" value="1"/>
</dbReference>
<name>A0AAE3VGX4_9BACT</name>
<dbReference type="PANTHER" id="PTHR33594">
    <property type="entry name" value="SUPERFAMILY HYDROLASE, PUTATIVE (AFU_ORTHOLOGUE AFUA_1G03035)-RELATED"/>
    <property type="match status" value="1"/>
</dbReference>
<keyword evidence="3" id="KW-1185">Reference proteome</keyword>
<evidence type="ECO:0000313" key="3">
    <source>
        <dbReference type="Proteomes" id="UP001238163"/>
    </source>
</evidence>
<dbReference type="Pfam" id="PF01966">
    <property type="entry name" value="HD"/>
    <property type="match status" value="1"/>
</dbReference>
<feature type="domain" description="HD" evidence="1">
    <location>
        <begin position="32"/>
        <end position="140"/>
    </location>
</feature>
<dbReference type="InterPro" id="IPR006674">
    <property type="entry name" value="HD_domain"/>
</dbReference>
<dbReference type="Proteomes" id="UP001238163">
    <property type="component" value="Unassembled WGS sequence"/>
</dbReference>
<accession>A0AAE3VGX4</accession>
<reference evidence="2" key="1">
    <citation type="submission" date="2023-07" db="EMBL/GenBank/DDBJ databases">
        <title>Genomic Encyclopedia of Type Strains, Phase IV (KMG-IV): sequencing the most valuable type-strain genomes for metagenomic binning, comparative biology and taxonomic classification.</title>
        <authorList>
            <person name="Goeker M."/>
        </authorList>
    </citation>
    <scope>NUCLEOTIDE SEQUENCE</scope>
    <source>
        <strain evidence="2">DSM 24202</strain>
    </source>
</reference>
<dbReference type="AlphaFoldDB" id="A0AAE3VGX4"/>
<dbReference type="SUPFAM" id="SSF109604">
    <property type="entry name" value="HD-domain/PDEase-like"/>
    <property type="match status" value="1"/>
</dbReference>
<comment type="caution">
    <text evidence="2">The sequence shown here is derived from an EMBL/GenBank/DDBJ whole genome shotgun (WGS) entry which is preliminary data.</text>
</comment>
<evidence type="ECO:0000259" key="1">
    <source>
        <dbReference type="PROSITE" id="PS51831"/>
    </source>
</evidence>
<protein>
    <recommendedName>
        <fullName evidence="1">HD domain-containing protein</fullName>
    </recommendedName>
</protein>
<dbReference type="PANTHER" id="PTHR33594:SF1">
    <property type="entry name" value="HD_PDEASE DOMAIN-CONTAINING PROTEIN"/>
    <property type="match status" value="1"/>
</dbReference>
<dbReference type="CDD" id="cd00077">
    <property type="entry name" value="HDc"/>
    <property type="match status" value="1"/>
</dbReference>
<dbReference type="EMBL" id="JAUSVL010000001">
    <property type="protein sequence ID" value="MDQ0290283.1"/>
    <property type="molecule type" value="Genomic_DNA"/>
</dbReference>
<sequence length="227" mass="25494">MAYQDQVWAAGLVAKVEAKVRELLAESPSCHDWDHTQRVWRTARHLAELESADMLLVEVAALMHDIGRVAELRDQGRTCHARLGAVMTPEVLAGLGVSCHAFIDAVAECVRSHRYRQRDGVGPQSLEAKIVYDADKLDSMGAIGIGRSFHFAGRVGARVHNREEEALNSASYSVEDSAYREYLVKLRYLRDCILTPSGRALAERRHQFMVDFFDEINREVRGEDLAT</sequence>
<gene>
    <name evidence="2" type="ORF">J3R75_002390</name>
</gene>
<organism evidence="2 3">
    <name type="scientific">Oligosphaera ethanolica</name>
    <dbReference type="NCBI Taxonomy" id="760260"/>
    <lineage>
        <taxon>Bacteria</taxon>
        <taxon>Pseudomonadati</taxon>
        <taxon>Lentisphaerota</taxon>
        <taxon>Oligosphaeria</taxon>
        <taxon>Oligosphaerales</taxon>
        <taxon>Oligosphaeraceae</taxon>
        <taxon>Oligosphaera</taxon>
    </lineage>
</organism>
<dbReference type="InterPro" id="IPR003607">
    <property type="entry name" value="HD/PDEase_dom"/>
</dbReference>